<keyword evidence="5" id="KW-1185">Reference proteome</keyword>
<dbReference type="CDD" id="cd19963">
    <property type="entry name" value="PBP1_BMP-like"/>
    <property type="match status" value="1"/>
</dbReference>
<dbReference type="OrthoDB" id="9769871at2"/>
<keyword evidence="1 2" id="KW-0732">Signal</keyword>
<dbReference type="PANTHER" id="PTHR43208:SF1">
    <property type="entry name" value="ABC TRANSPORTER SUBSTRATE-BINDING PROTEIN"/>
    <property type="match status" value="1"/>
</dbReference>
<dbReference type="InterPro" id="IPR052910">
    <property type="entry name" value="ABC-Purine-Binding"/>
</dbReference>
<evidence type="ECO:0000259" key="3">
    <source>
        <dbReference type="Pfam" id="PF02608"/>
    </source>
</evidence>
<dbReference type="PANTHER" id="PTHR43208">
    <property type="entry name" value="ABC TRANSPORTER SUBSTRATE-BINDING PROTEIN"/>
    <property type="match status" value="1"/>
</dbReference>
<comment type="caution">
    <text evidence="4">The sequence shown here is derived from an EMBL/GenBank/DDBJ whole genome shotgun (WGS) entry which is preliminary data.</text>
</comment>
<name>A0A399FDZ1_9DEIN</name>
<evidence type="ECO:0000256" key="2">
    <source>
        <dbReference type="SAM" id="SignalP"/>
    </source>
</evidence>
<reference evidence="4 5" key="1">
    <citation type="submission" date="2018-08" db="EMBL/GenBank/DDBJ databases">
        <title>Meiothermus granaticius genome AF-68 sequencing project.</title>
        <authorList>
            <person name="Da Costa M.S."/>
            <person name="Albuquerque L."/>
            <person name="Raposo P."/>
            <person name="Froufe H.J.C."/>
            <person name="Barroso C.S."/>
            <person name="Egas C."/>
        </authorList>
    </citation>
    <scope>NUCLEOTIDE SEQUENCE [LARGE SCALE GENOMIC DNA]</scope>
    <source>
        <strain evidence="4 5">AF-68</strain>
    </source>
</reference>
<evidence type="ECO:0000256" key="1">
    <source>
        <dbReference type="ARBA" id="ARBA00022729"/>
    </source>
</evidence>
<evidence type="ECO:0000313" key="4">
    <source>
        <dbReference type="EMBL" id="RIH93091.1"/>
    </source>
</evidence>
<feature type="chain" id="PRO_5030071960" evidence="2">
    <location>
        <begin position="20"/>
        <end position="381"/>
    </location>
</feature>
<sequence length="381" mass="41676">MKKALAALTLLALGGLGFAQGDKLKACFIYVGPVGDFGWTHAHDVARKATEKALPWLETKYVESVPEAQVEPVVDKLVQEGCKVIFATSFGYMDGIVNSAKKYPNVLFGHATGYKRASNLMTYEADFTELYYLNGLIAGALSKSGKGGYVAAFPIPEVKRHIGAFALGMREINPKATVQVNWINSWFDPAKATEATNALIAQGNDVFAFTEDSPATIQAAAKKGLPAFGHYTPMKNVSPKTVPSGQIVHWEKIYIDFLTKVHNGTYTNKNLENVDYWWMLKEGAVELGSDYGEPINPLFIPTLKAQKVTDRLTGKQTTVYDLVMSRLALMKAGKYTPYTGPMKDRNGVERIPAGKSYGPKELAGLEWAAPGVVGEWPNEPK</sequence>
<dbReference type="EMBL" id="QWLB01000010">
    <property type="protein sequence ID" value="RIH93091.1"/>
    <property type="molecule type" value="Genomic_DNA"/>
</dbReference>
<dbReference type="InterPro" id="IPR003760">
    <property type="entry name" value="PnrA-like"/>
</dbReference>
<organism evidence="4 5">
    <name type="scientific">Meiothermus granaticius NBRC 107808</name>
    <dbReference type="NCBI Taxonomy" id="1227551"/>
    <lineage>
        <taxon>Bacteria</taxon>
        <taxon>Thermotogati</taxon>
        <taxon>Deinococcota</taxon>
        <taxon>Deinococci</taxon>
        <taxon>Thermales</taxon>
        <taxon>Thermaceae</taxon>
        <taxon>Meiothermus</taxon>
    </lineage>
</organism>
<dbReference type="AlphaFoldDB" id="A0A399FDZ1"/>
<gene>
    <name evidence="4" type="ORF">Mgrana_01050</name>
</gene>
<dbReference type="RefSeq" id="WP_119356555.1">
    <property type="nucleotide sequence ID" value="NZ_BJXM01000006.1"/>
</dbReference>
<evidence type="ECO:0000313" key="5">
    <source>
        <dbReference type="Proteomes" id="UP000266178"/>
    </source>
</evidence>
<dbReference type="Proteomes" id="UP000266178">
    <property type="component" value="Unassembled WGS sequence"/>
</dbReference>
<protein>
    <submittedName>
        <fullName evidence="4">Purine-binding protein</fullName>
    </submittedName>
</protein>
<feature type="signal peptide" evidence="2">
    <location>
        <begin position="1"/>
        <end position="19"/>
    </location>
</feature>
<feature type="domain" description="ABC transporter substrate-binding protein PnrA-like" evidence="3">
    <location>
        <begin position="24"/>
        <end position="288"/>
    </location>
</feature>
<proteinExistence type="predicted"/>
<dbReference type="Pfam" id="PF02608">
    <property type="entry name" value="Bmp"/>
    <property type="match status" value="1"/>
</dbReference>
<dbReference type="GO" id="GO:0005886">
    <property type="term" value="C:plasma membrane"/>
    <property type="evidence" value="ECO:0007669"/>
    <property type="project" value="InterPro"/>
</dbReference>
<accession>A0A399FDZ1</accession>
<dbReference type="Gene3D" id="3.40.50.2300">
    <property type="match status" value="2"/>
</dbReference>